<protein>
    <submittedName>
        <fullName evidence="1">Uncharacterized protein</fullName>
    </submittedName>
</protein>
<gene>
    <name evidence="1" type="ORF">PMG25_11385</name>
</gene>
<dbReference type="RefSeq" id="WP_283767017.1">
    <property type="nucleotide sequence ID" value="NZ_JAQOSO010000061.1"/>
</dbReference>
<organism evidence="1 2">
    <name type="scientific">Roseofilum capinflatum BLCC-M114</name>
    <dbReference type="NCBI Taxonomy" id="3022440"/>
    <lineage>
        <taxon>Bacteria</taxon>
        <taxon>Bacillati</taxon>
        <taxon>Cyanobacteriota</taxon>
        <taxon>Cyanophyceae</taxon>
        <taxon>Desertifilales</taxon>
        <taxon>Desertifilaceae</taxon>
        <taxon>Roseofilum</taxon>
        <taxon>Roseofilum capinflatum</taxon>
    </lineage>
</organism>
<comment type="caution">
    <text evidence="1">The sequence shown here is derived from an EMBL/GenBank/DDBJ whole genome shotgun (WGS) entry which is preliminary data.</text>
</comment>
<evidence type="ECO:0000313" key="1">
    <source>
        <dbReference type="EMBL" id="MDJ1174696.1"/>
    </source>
</evidence>
<dbReference type="EMBL" id="JAQOSO010000061">
    <property type="protein sequence ID" value="MDJ1174696.1"/>
    <property type="molecule type" value="Genomic_DNA"/>
</dbReference>
<accession>A0ABT7B825</accession>
<evidence type="ECO:0000313" key="2">
    <source>
        <dbReference type="Proteomes" id="UP001235849"/>
    </source>
</evidence>
<sequence length="100" mass="11085">MRYQIVDMSSITATTPNVFPQGKIEKIAKNILALGGENSTPVILLSLGLSANGPQFRLEGNDRQYWAMKEVAKSDRRKGEMINAMVCETQEELENALEAL</sequence>
<name>A0ABT7B825_9CYAN</name>
<keyword evidence="2" id="KW-1185">Reference proteome</keyword>
<proteinExistence type="predicted"/>
<dbReference type="Proteomes" id="UP001235849">
    <property type="component" value="Unassembled WGS sequence"/>
</dbReference>
<reference evidence="1 2" key="1">
    <citation type="submission" date="2023-01" db="EMBL/GenBank/DDBJ databases">
        <title>Novel diversity within Roseofilum (Cyanobacteria; Desertifilaceae) from marine benthic mats with descriptions of four novel species.</title>
        <authorList>
            <person name="Wang Y."/>
            <person name="Berthold D.E."/>
            <person name="Hu J."/>
            <person name="Lefler F.W."/>
            <person name="Laughinghouse H.D. IV."/>
        </authorList>
    </citation>
    <scope>NUCLEOTIDE SEQUENCE [LARGE SCALE GENOMIC DNA]</scope>
    <source>
        <strain evidence="1 2">BLCC-M114</strain>
    </source>
</reference>